<feature type="domain" description="VWFD" evidence="5">
    <location>
        <begin position="728"/>
        <end position="772"/>
    </location>
</feature>
<evidence type="ECO:0000313" key="7">
    <source>
        <dbReference type="Proteomes" id="UP001497623"/>
    </source>
</evidence>
<keyword evidence="7" id="KW-1185">Reference proteome</keyword>
<dbReference type="GO" id="GO:0005615">
    <property type="term" value="C:extracellular space"/>
    <property type="evidence" value="ECO:0007669"/>
    <property type="project" value="TreeGrafter"/>
</dbReference>
<dbReference type="InterPro" id="IPR001846">
    <property type="entry name" value="VWF_type-D"/>
</dbReference>
<evidence type="ECO:0000256" key="3">
    <source>
        <dbReference type="ARBA" id="ARBA00023157"/>
    </source>
</evidence>
<evidence type="ECO:0000256" key="4">
    <source>
        <dbReference type="ARBA" id="ARBA00023180"/>
    </source>
</evidence>
<dbReference type="GO" id="GO:0031012">
    <property type="term" value="C:extracellular matrix"/>
    <property type="evidence" value="ECO:0007669"/>
    <property type="project" value="TreeGrafter"/>
</dbReference>
<proteinExistence type="inferred from homology"/>
<evidence type="ECO:0000313" key="6">
    <source>
        <dbReference type="EMBL" id="CAL4060988.1"/>
    </source>
</evidence>
<sequence>MQWNRTNGLCGRLDDSPDNDWSYADGSTEANLEAFLHNWKVKTLGEICSTTPMTQHPCSSSWVSGEATAFCSRIKTDSRFEQCRELVDVEALMSACRWDYCSAEGSSFSMFRTETHIREKKACNSISAFFTECTNKKGKVDGGWRSAEFCPMECNNGMQYKQCMSTIPSRCGQPAYLAQPEFCVEGCDCPEGLVRHEDACIPIADCPCTYRNKTYSTGQTIPNDCNSCTCVTGEWICTEVKCGSRCASVGDPHYTTFDGRRFDFMGHCSYYLLKADDFSIEAENTPCAGAISESMSFPSSVASQFPSCTKSLTIRYSGTVIHLKQGRAITVNNLEMLDLPRWINRAYIKKASSLFVVVELPNGIEVWWDGETRAYVDAPANLRGQTAGLCGTFTDSQKDDFLSPEGDVEQNPIAFANKWKTSEKCPDMTLNDEVPPCDRHVQNKGVAEKLCAKIKSKTFAGCHLEVDPDIYYRDCLYDVCSCESKLESCLCPILAAYSKECTRKGILVDWRAEIRECGIHCMGGQKYQVCGNSCQHTCLDIAENTECRRKCAEGCSCMDGFTLLADGICVPVSECPCIYGNKEFKAGYEMMQNNPDGTVRVCECHNAQWNCREPTPIELESQEFFRLPQENCKAENHERYNECMPHEERTCKTMHIRPLDISGTCRPGCMCQAGYVREPDSGICIKHQECPCHHGGKSYSENDLIQEECNTCTCNGGEWSCTEYVCPGICTAWGDSHYKTFDGRMYDFHGTCDYLLAKGKASSTDTFEVTIQ</sequence>
<keyword evidence="3" id="KW-1015">Disulfide bond</keyword>
<feature type="domain" description="VWFD" evidence="5">
    <location>
        <begin position="244"/>
        <end position="426"/>
    </location>
</feature>
<dbReference type="FunFam" id="2.10.25.10:FF:000055">
    <property type="entry name" value="alpha-tectorin isoform X1"/>
    <property type="match status" value="1"/>
</dbReference>
<name>A0AAV2PPG9_MEGNR</name>
<dbReference type="AlphaFoldDB" id="A0AAV2PPG9"/>
<feature type="non-terminal residue" evidence="6">
    <location>
        <position position="772"/>
    </location>
</feature>
<dbReference type="Pfam" id="PF01826">
    <property type="entry name" value="TIL"/>
    <property type="match status" value="2"/>
</dbReference>
<dbReference type="Proteomes" id="UP001497623">
    <property type="component" value="Unassembled WGS sequence"/>
</dbReference>
<dbReference type="PANTHER" id="PTHR11339">
    <property type="entry name" value="EXTRACELLULAR MATRIX GLYCOPROTEIN RELATED"/>
    <property type="match status" value="1"/>
</dbReference>
<feature type="domain" description="VWFD" evidence="5">
    <location>
        <begin position="1"/>
        <end position="49"/>
    </location>
</feature>
<organism evidence="6 7">
    <name type="scientific">Meganyctiphanes norvegica</name>
    <name type="common">Northern krill</name>
    <name type="synonym">Thysanopoda norvegica</name>
    <dbReference type="NCBI Taxonomy" id="48144"/>
    <lineage>
        <taxon>Eukaryota</taxon>
        <taxon>Metazoa</taxon>
        <taxon>Ecdysozoa</taxon>
        <taxon>Arthropoda</taxon>
        <taxon>Crustacea</taxon>
        <taxon>Multicrustacea</taxon>
        <taxon>Malacostraca</taxon>
        <taxon>Eumalacostraca</taxon>
        <taxon>Eucarida</taxon>
        <taxon>Euphausiacea</taxon>
        <taxon>Euphausiidae</taxon>
        <taxon>Meganyctiphanes</taxon>
    </lineage>
</organism>
<evidence type="ECO:0000256" key="1">
    <source>
        <dbReference type="ARBA" id="ARBA00007611"/>
    </source>
</evidence>
<keyword evidence="2" id="KW-0677">Repeat</keyword>
<evidence type="ECO:0000259" key="5">
    <source>
        <dbReference type="PROSITE" id="PS51233"/>
    </source>
</evidence>
<accession>A0AAV2PPG9</accession>
<dbReference type="EMBL" id="CAXKWB010000485">
    <property type="protein sequence ID" value="CAL4060988.1"/>
    <property type="molecule type" value="Genomic_DNA"/>
</dbReference>
<dbReference type="InterPro" id="IPR050780">
    <property type="entry name" value="Mucin_vWF_Thrombospondin_sf"/>
</dbReference>
<comment type="similarity">
    <text evidence="1">Belongs to the serine protease inhibitor-like (TIL domain-containing) family.</text>
</comment>
<dbReference type="InterPro" id="IPR002919">
    <property type="entry name" value="TIL_dom"/>
</dbReference>
<keyword evidence="4" id="KW-0325">Glycoprotein</keyword>
<protein>
    <recommendedName>
        <fullName evidence="5">VWFD domain-containing protein</fullName>
    </recommendedName>
</protein>
<evidence type="ECO:0000256" key="2">
    <source>
        <dbReference type="ARBA" id="ARBA00022737"/>
    </source>
</evidence>
<dbReference type="SMART" id="SM00832">
    <property type="entry name" value="C8"/>
    <property type="match status" value="2"/>
</dbReference>
<dbReference type="InterPro" id="IPR036084">
    <property type="entry name" value="Ser_inhib-like_sf"/>
</dbReference>
<dbReference type="Pfam" id="PF00094">
    <property type="entry name" value="VWD"/>
    <property type="match status" value="2"/>
</dbReference>
<dbReference type="Pfam" id="PF23244">
    <property type="entry name" value="VWF"/>
    <property type="match status" value="1"/>
</dbReference>
<dbReference type="Gene3D" id="2.10.25.10">
    <property type="entry name" value="Laminin"/>
    <property type="match status" value="3"/>
</dbReference>
<dbReference type="SUPFAM" id="SSF57567">
    <property type="entry name" value="Serine protease inhibitors"/>
    <property type="match status" value="3"/>
</dbReference>
<reference evidence="6 7" key="1">
    <citation type="submission" date="2024-05" db="EMBL/GenBank/DDBJ databases">
        <authorList>
            <person name="Wallberg A."/>
        </authorList>
    </citation>
    <scope>NUCLEOTIDE SEQUENCE [LARGE SCALE GENOMIC DNA]</scope>
</reference>
<dbReference type="InterPro" id="IPR001007">
    <property type="entry name" value="VWF_dom"/>
</dbReference>
<dbReference type="InterPro" id="IPR014853">
    <property type="entry name" value="VWF/SSPO/ZAN-like_Cys-rich_dom"/>
</dbReference>
<dbReference type="SMART" id="SM00215">
    <property type="entry name" value="VWC_out"/>
    <property type="match status" value="2"/>
</dbReference>
<gene>
    <name evidence="6" type="ORF">MNOR_LOCUS1738</name>
</gene>
<dbReference type="PANTHER" id="PTHR11339:SF386">
    <property type="entry name" value="HEMOLECTIN, ISOFORM A"/>
    <property type="match status" value="1"/>
</dbReference>
<dbReference type="CDD" id="cd19941">
    <property type="entry name" value="TIL"/>
    <property type="match status" value="3"/>
</dbReference>
<dbReference type="PROSITE" id="PS51233">
    <property type="entry name" value="VWFD"/>
    <property type="match status" value="3"/>
</dbReference>
<dbReference type="SMART" id="SM00216">
    <property type="entry name" value="VWD"/>
    <property type="match status" value="1"/>
</dbReference>
<comment type="caution">
    <text evidence="6">The sequence shown here is derived from an EMBL/GenBank/DDBJ whole genome shotgun (WGS) entry which is preliminary data.</text>
</comment>
<dbReference type="Pfam" id="PF08742">
    <property type="entry name" value="C8"/>
    <property type="match status" value="2"/>
</dbReference>